<keyword evidence="2" id="KW-1185">Reference proteome</keyword>
<gene>
    <name evidence="1" type="ORF">E4665_15795</name>
</gene>
<name>A0A4Z0GJV5_9BACL</name>
<accession>A0A4Z0GJV5</accession>
<evidence type="ECO:0000313" key="1">
    <source>
        <dbReference type="EMBL" id="TGA96326.1"/>
    </source>
</evidence>
<sequence length="66" mass="7752">MKQQMNIRLDEVHQILLDESVKKLTVDGVKTNKTDVIEKALFMYARDILGRDRVTKIIDNHYVGMY</sequence>
<dbReference type="AlphaFoldDB" id="A0A4Z0GJV5"/>
<organism evidence="1 2">
    <name type="scientific">Sporolactobacillus shoreae</name>
    <dbReference type="NCBI Taxonomy" id="1465501"/>
    <lineage>
        <taxon>Bacteria</taxon>
        <taxon>Bacillati</taxon>
        <taxon>Bacillota</taxon>
        <taxon>Bacilli</taxon>
        <taxon>Bacillales</taxon>
        <taxon>Sporolactobacillaceae</taxon>
        <taxon>Sporolactobacillus</taxon>
    </lineage>
</organism>
<reference evidence="1 2" key="1">
    <citation type="journal article" date="2015" name="Int. J. Syst. Evol. Microbiol.">
        <title>Sporolactobacillus shoreae sp. nov. and Sporolactobacillus spathodeae sp. nov., two spore-forming lactic acid bacteria isolated from tree barks in Thailand.</title>
        <authorList>
            <person name="Thamacharoensuk T."/>
            <person name="Kitahara M."/>
            <person name="Ohkuma M."/>
            <person name="Thongchul N."/>
            <person name="Tanasupawat S."/>
        </authorList>
    </citation>
    <scope>NUCLEOTIDE SEQUENCE [LARGE SCALE GENOMIC DNA]</scope>
    <source>
        <strain evidence="1 2">BK92</strain>
    </source>
</reference>
<proteinExistence type="predicted"/>
<dbReference type="OrthoDB" id="2991054at2"/>
<comment type="caution">
    <text evidence="1">The sequence shown here is derived from an EMBL/GenBank/DDBJ whole genome shotgun (WGS) entry which is preliminary data.</text>
</comment>
<dbReference type="Proteomes" id="UP000298347">
    <property type="component" value="Unassembled WGS sequence"/>
</dbReference>
<protein>
    <submittedName>
        <fullName evidence="1">Uncharacterized protein</fullName>
    </submittedName>
</protein>
<dbReference type="RefSeq" id="WP_135349765.1">
    <property type="nucleotide sequence ID" value="NZ_SRJD01000026.1"/>
</dbReference>
<evidence type="ECO:0000313" key="2">
    <source>
        <dbReference type="Proteomes" id="UP000298347"/>
    </source>
</evidence>
<dbReference type="EMBL" id="SRJD01000026">
    <property type="protein sequence ID" value="TGA96326.1"/>
    <property type="molecule type" value="Genomic_DNA"/>
</dbReference>